<reference evidence="1" key="1">
    <citation type="submission" date="2020-02" db="EMBL/GenBank/DDBJ databases">
        <authorList>
            <person name="Lichtner F.J."/>
        </authorList>
    </citation>
    <scope>NUCLEOTIDE SEQUENCE</scope>
    <source>
        <strain evidence="1">G10</strain>
    </source>
</reference>
<proteinExistence type="predicted"/>
<organism evidence="1 2">
    <name type="scientific">Penicillium crustosum</name>
    <name type="common">Blue mold fungus</name>
    <dbReference type="NCBI Taxonomy" id="36656"/>
    <lineage>
        <taxon>Eukaryota</taxon>
        <taxon>Fungi</taxon>
        <taxon>Dikarya</taxon>
        <taxon>Ascomycota</taxon>
        <taxon>Pezizomycotina</taxon>
        <taxon>Eurotiomycetes</taxon>
        <taxon>Eurotiomycetidae</taxon>
        <taxon>Eurotiales</taxon>
        <taxon>Aspergillaceae</taxon>
        <taxon>Penicillium</taxon>
    </lineage>
</organism>
<comment type="caution">
    <text evidence="1">The sequence shown here is derived from an EMBL/GenBank/DDBJ whole genome shotgun (WGS) entry which is preliminary data.</text>
</comment>
<gene>
    <name evidence="1" type="ORF">PCG10_005306</name>
</gene>
<sequence>MLFYFEPATMCNLPTDLVLAPLPAKKQLWEAGNEAAWKSESQREGEVQAEFGLTGSGDLVKLGENHGGTALVHTSITANNPARFTASWEEWCEGMDGFGGLVMLAASMVV</sequence>
<dbReference type="Proteomes" id="UP000701341">
    <property type="component" value="Unassembled WGS sequence"/>
</dbReference>
<accession>A0A9P5L0S9</accession>
<dbReference type="EMBL" id="JAAOZQ010000031">
    <property type="protein sequence ID" value="KAF7525186.1"/>
    <property type="molecule type" value="Genomic_DNA"/>
</dbReference>
<protein>
    <submittedName>
        <fullName evidence="1">Uncharacterized protein</fullName>
    </submittedName>
</protein>
<evidence type="ECO:0000313" key="2">
    <source>
        <dbReference type="Proteomes" id="UP000701341"/>
    </source>
</evidence>
<keyword evidence="2" id="KW-1185">Reference proteome</keyword>
<name>A0A9P5L0S9_PENCR</name>
<dbReference type="AlphaFoldDB" id="A0A9P5L0S9"/>
<evidence type="ECO:0000313" key="1">
    <source>
        <dbReference type="EMBL" id="KAF7525186.1"/>
    </source>
</evidence>